<evidence type="ECO:0000256" key="9">
    <source>
        <dbReference type="ARBA" id="ARBA00023098"/>
    </source>
</evidence>
<dbReference type="EC" id="2.3.2.3" evidence="3"/>
<evidence type="ECO:0000256" key="7">
    <source>
        <dbReference type="ARBA" id="ARBA00022692"/>
    </source>
</evidence>
<evidence type="ECO:0000256" key="6">
    <source>
        <dbReference type="ARBA" id="ARBA00022679"/>
    </source>
</evidence>
<proteinExistence type="inferred from homology"/>
<dbReference type="Proteomes" id="UP000249808">
    <property type="component" value="Unassembled WGS sequence"/>
</dbReference>
<keyword evidence="5" id="KW-1003">Cell membrane</keyword>
<comment type="catalytic activity">
    <reaction evidence="14">
        <text>L-lysyl-tRNA(Lys) + a 1,2-diacyl-sn-glycero-3-phospho-(1'-sn-glycerol) = a 1,2-diacyl-sn-glycero-3-phospho-1'-(3'-O-L-lysyl)-sn-glycerol + tRNA(Lys)</text>
        <dbReference type="Rhea" id="RHEA:10668"/>
        <dbReference type="Rhea" id="RHEA-COMP:9696"/>
        <dbReference type="Rhea" id="RHEA-COMP:9697"/>
        <dbReference type="ChEBI" id="CHEBI:64716"/>
        <dbReference type="ChEBI" id="CHEBI:75792"/>
        <dbReference type="ChEBI" id="CHEBI:78442"/>
        <dbReference type="ChEBI" id="CHEBI:78529"/>
        <dbReference type="EC" id="2.3.2.3"/>
    </reaction>
</comment>
<feature type="transmembrane region" description="Helical" evidence="15">
    <location>
        <begin position="493"/>
        <end position="513"/>
    </location>
</feature>
<feature type="transmembrane region" description="Helical" evidence="15">
    <location>
        <begin position="86"/>
        <end position="108"/>
    </location>
</feature>
<dbReference type="NCBIfam" id="TIGR00374">
    <property type="entry name" value="flippase-like domain"/>
    <property type="match status" value="1"/>
</dbReference>
<dbReference type="InterPro" id="IPR051211">
    <property type="entry name" value="PG_lysyltransferase"/>
</dbReference>
<keyword evidence="11" id="KW-0046">Antibiotic resistance</keyword>
<evidence type="ECO:0000256" key="13">
    <source>
        <dbReference type="ARBA" id="ARBA00031993"/>
    </source>
</evidence>
<comment type="similarity">
    <text evidence="2">Belongs to the LPG synthase family.</text>
</comment>
<feature type="transmembrane region" description="Helical" evidence="15">
    <location>
        <begin position="164"/>
        <end position="184"/>
    </location>
</feature>
<gene>
    <name evidence="17" type="primary">mprF</name>
    <name evidence="17" type="ORF">BHU61_04065</name>
</gene>
<feature type="transmembrane region" description="Helical" evidence="15">
    <location>
        <begin position="337"/>
        <end position="364"/>
    </location>
</feature>
<reference evidence="17 18" key="1">
    <citation type="journal article" date="2018" name="Front. Microbiol.">
        <title>Description and Comparative Genomics of Macrococcus caseolyticus subsp. hominis subsp. nov., Macrococcus goetzii sp. nov., Macrococcus epidermidis sp. nov., and Macrococcus bohemicus sp. nov., Novel Macrococci From Human Clinical Material With Virulence Potential and Suspected Uptake of Foreign DNA by Natural Transformation.</title>
        <authorList>
            <person name="Maslanova I."/>
            <person name="Wertheimer Z."/>
            <person name="Sedlacek I."/>
            <person name="Svec P."/>
            <person name="Indrakova A."/>
            <person name="Kovarovic V."/>
            <person name="Schumann P."/>
            <person name="Sproer C."/>
            <person name="Kralova S."/>
            <person name="Sedo O."/>
            <person name="Kristofova L."/>
            <person name="Vrbovska V."/>
            <person name="Fuzik T."/>
            <person name="Petras P."/>
            <person name="Zdrahal Z."/>
            <person name="Ruzickova V."/>
            <person name="Doskar J."/>
            <person name="Pantucek R."/>
        </authorList>
    </citation>
    <scope>NUCLEOTIDE SEQUENCE [LARGE SCALE GENOMIC DNA]</scope>
    <source>
        <strain evidence="17 18">01/688</strain>
    </source>
</reference>
<accession>A0A327ZWP2</accession>
<keyword evidence="6" id="KW-0808">Transferase</keyword>
<feature type="transmembrane region" description="Helical" evidence="15">
    <location>
        <begin position="453"/>
        <end position="473"/>
    </location>
</feature>
<dbReference type="GO" id="GO:0050071">
    <property type="term" value="F:phosphatidylglycerol lysyltransferase activity"/>
    <property type="evidence" value="ECO:0007669"/>
    <property type="project" value="UniProtKB-EC"/>
</dbReference>
<comment type="caution">
    <text evidence="17">The sequence shown here is derived from an EMBL/GenBank/DDBJ whole genome shotgun (WGS) entry which is preliminary data.</text>
</comment>
<feature type="transmembrane region" description="Helical" evidence="15">
    <location>
        <begin position="424"/>
        <end position="441"/>
    </location>
</feature>
<evidence type="ECO:0000256" key="12">
    <source>
        <dbReference type="ARBA" id="ARBA00031899"/>
    </source>
</evidence>
<dbReference type="GO" id="GO:0055091">
    <property type="term" value="P:phospholipid homeostasis"/>
    <property type="evidence" value="ECO:0007669"/>
    <property type="project" value="TreeGrafter"/>
</dbReference>
<evidence type="ECO:0000256" key="15">
    <source>
        <dbReference type="SAM" id="Phobius"/>
    </source>
</evidence>
<dbReference type="NCBIfam" id="NF033480">
    <property type="entry name" value="bifunc_MprF"/>
    <property type="match status" value="1"/>
</dbReference>
<keyword evidence="8 15" id="KW-1133">Transmembrane helix</keyword>
<keyword evidence="10 15" id="KW-0472">Membrane</keyword>
<evidence type="ECO:0000256" key="11">
    <source>
        <dbReference type="ARBA" id="ARBA00023251"/>
    </source>
</evidence>
<feature type="transmembrane region" description="Helical" evidence="15">
    <location>
        <begin position="223"/>
        <end position="248"/>
    </location>
</feature>
<keyword evidence="18" id="KW-1185">Reference proteome</keyword>
<dbReference type="GO" id="GO:0005886">
    <property type="term" value="C:plasma membrane"/>
    <property type="evidence" value="ECO:0007669"/>
    <property type="project" value="UniProtKB-SubCell"/>
</dbReference>
<feature type="transmembrane region" description="Helical" evidence="15">
    <location>
        <begin position="12"/>
        <end position="29"/>
    </location>
</feature>
<name>A0A327ZWP2_9STAP</name>
<feature type="transmembrane region" description="Helical" evidence="15">
    <location>
        <begin position="268"/>
        <end position="294"/>
    </location>
</feature>
<sequence length="1022" mass="117698">MKTFLNYHQNKLKILFISLLFVFIFYKLIGELSSIDYKATYIAFKSLQSYELAGLIISGFLAVMLLSLYDFVLAKNLNLSIPKKKLLNTSFIANALNAVIGFGGIIGAGLRLLVYRNYADDERTLVKAISLLLISMISGMSILSLGIIFNLFNNTHAFDHYPWYNIALIITALFLPVFLVYTFIKPVNQDKLLGLKFTLVSALEWIAASGVMYLIFKCIGNPVPFAVVIGIFVVAALAGLISLVPGGFGAFDLMILVGFKAIGITEEQVLLALLIYRVVYYFVPFLLALALSTFEYRGVARKQFEDRFEDHKYVGPAIETSNLFLSILRDVIVKLPAIALGVIVGITGLLLFLSNGLVIIEAIYDVKHNTYLFLAALYGVAALILIINAKGIMHDTRRSHVMSMVAVSILLIVVYLTYGNFLIYIWLFIVLILLFIGNRNVSSIRRPITLKRAGLTILSSIVLLSINGWLLSLQLEGLIRTENIDFDSNLLKYYFLLLIVLFAGVTYTLSYLFNKKFKTKVDMQMSTEEIDKIIQSYGGNFVSHLAFTGDKLFFTNDERDAFVMFQFKNDSIIVLGDPIGNKASFQCLLTQFYDKTEYYGYDVAFYQVQPHLLPMYHDFGNIFFKLGEEAVIPLEDFTISGKKKRAFRATVNKFETEGYRYEVLEPPFDDCLIAQLQEVSNEWLNGRNEMNFSVGQFNPDYLSKAPIGVIRNDAEIIGFVSFMPTHYNHSFSVDMIRWKDNELQMMDGLYLNTMLLMKEKGYHSFNMGMAPLSNVGSHKHAFYRERLAGKIFDSISRLYSFKGLRKYKEKFNPDWQSRYLVYRKDSSLITQMIRINAIINRSKNLSISSDFFVSLCNFHDQFVPVCNVQGFFYRSPGAHLQLNRTLQRHVFQLQSAYQIYLEYFLCNLLFSFFAFHQYKIQQYYIVCLCPYIDRQHLSDQFEQRKSLIIYQMRIQHHHKLFQRLQDDLSYLFSLVHKLDFQYVHPYNHSLHFQYHQMNQKVLPCTRSNLRQNISFSFQSTSF</sequence>
<evidence type="ECO:0000256" key="1">
    <source>
        <dbReference type="ARBA" id="ARBA00004651"/>
    </source>
</evidence>
<dbReference type="InterPro" id="IPR022791">
    <property type="entry name" value="L-PG_synthase/AglD"/>
</dbReference>
<dbReference type="Pfam" id="PF03706">
    <property type="entry name" value="LPG_synthase_TM"/>
    <property type="match status" value="1"/>
</dbReference>
<organism evidence="17 18">
    <name type="scientific">Macrococcus epidermidis</name>
    <dbReference type="NCBI Taxonomy" id="1902580"/>
    <lineage>
        <taxon>Bacteria</taxon>
        <taxon>Bacillati</taxon>
        <taxon>Bacillota</taxon>
        <taxon>Bacilli</taxon>
        <taxon>Bacillales</taxon>
        <taxon>Staphylococcaceae</taxon>
        <taxon>Macrococcus</taxon>
    </lineage>
</organism>
<keyword evidence="7 15" id="KW-0812">Transmembrane</keyword>
<feature type="transmembrane region" description="Helical" evidence="15">
    <location>
        <begin position="196"/>
        <end position="216"/>
    </location>
</feature>
<feature type="transmembrane region" description="Helical" evidence="15">
    <location>
        <begin position="128"/>
        <end position="152"/>
    </location>
</feature>
<evidence type="ECO:0000256" key="10">
    <source>
        <dbReference type="ARBA" id="ARBA00023136"/>
    </source>
</evidence>
<evidence type="ECO:0000256" key="3">
    <source>
        <dbReference type="ARBA" id="ARBA00012014"/>
    </source>
</evidence>
<dbReference type="InterPro" id="IPR016181">
    <property type="entry name" value="Acyl_CoA_acyltransferase"/>
</dbReference>
<feature type="domain" description="Phosphatidylglycerol lysyltransferase C-terminal" evidence="16">
    <location>
        <begin position="533"/>
        <end position="822"/>
    </location>
</feature>
<dbReference type="Pfam" id="PF09924">
    <property type="entry name" value="LPG_synthase_C"/>
    <property type="match status" value="1"/>
</dbReference>
<evidence type="ECO:0000256" key="4">
    <source>
        <dbReference type="ARBA" id="ARBA00021546"/>
    </source>
</evidence>
<feature type="transmembrane region" description="Helical" evidence="15">
    <location>
        <begin position="401"/>
        <end position="418"/>
    </location>
</feature>
<dbReference type="GO" id="GO:0046677">
    <property type="term" value="P:response to antibiotic"/>
    <property type="evidence" value="ECO:0007669"/>
    <property type="project" value="UniProtKB-KW"/>
</dbReference>
<evidence type="ECO:0000256" key="14">
    <source>
        <dbReference type="ARBA" id="ARBA00047540"/>
    </source>
</evidence>
<evidence type="ECO:0000256" key="5">
    <source>
        <dbReference type="ARBA" id="ARBA00022475"/>
    </source>
</evidence>
<evidence type="ECO:0000256" key="8">
    <source>
        <dbReference type="ARBA" id="ARBA00022989"/>
    </source>
</evidence>
<evidence type="ECO:0000259" key="16">
    <source>
        <dbReference type="Pfam" id="PF09924"/>
    </source>
</evidence>
<feature type="transmembrane region" description="Helical" evidence="15">
    <location>
        <begin position="370"/>
        <end position="389"/>
    </location>
</feature>
<protein>
    <recommendedName>
        <fullName evidence="4">Phosphatidylglycerol lysyltransferase</fullName>
        <ecNumber evidence="3">2.3.2.3</ecNumber>
    </recommendedName>
    <alternativeName>
        <fullName evidence="12">Lysylphosphatidylglycerol synthase</fullName>
    </alternativeName>
    <alternativeName>
        <fullName evidence="13">Multiple peptide resistance factor</fullName>
    </alternativeName>
</protein>
<dbReference type="GO" id="GO:0006629">
    <property type="term" value="P:lipid metabolic process"/>
    <property type="evidence" value="ECO:0007669"/>
    <property type="project" value="UniProtKB-KW"/>
</dbReference>
<evidence type="ECO:0000313" key="18">
    <source>
        <dbReference type="Proteomes" id="UP000249808"/>
    </source>
</evidence>
<dbReference type="PANTHER" id="PTHR34697:SF2">
    <property type="entry name" value="PHOSPHATIDYLGLYCEROL LYSYLTRANSFERASE"/>
    <property type="match status" value="1"/>
</dbReference>
<dbReference type="EMBL" id="PZJH01000001">
    <property type="protein sequence ID" value="RAK46642.1"/>
    <property type="molecule type" value="Genomic_DNA"/>
</dbReference>
<evidence type="ECO:0000256" key="2">
    <source>
        <dbReference type="ARBA" id="ARBA00008627"/>
    </source>
</evidence>
<feature type="transmembrane region" description="Helical" evidence="15">
    <location>
        <begin position="49"/>
        <end position="74"/>
    </location>
</feature>
<dbReference type="AlphaFoldDB" id="A0A327ZWP2"/>
<dbReference type="PANTHER" id="PTHR34697">
    <property type="entry name" value="PHOSPHATIDYLGLYCEROL LYSYLTRANSFERASE"/>
    <property type="match status" value="1"/>
</dbReference>
<dbReference type="InterPro" id="IPR024320">
    <property type="entry name" value="LPG_synthase_C"/>
</dbReference>
<keyword evidence="9" id="KW-0443">Lipid metabolism</keyword>
<comment type="subcellular location">
    <subcellularLocation>
        <location evidence="1">Cell membrane</location>
        <topology evidence="1">Multi-pass membrane protein</topology>
    </subcellularLocation>
</comment>
<evidence type="ECO:0000313" key="17">
    <source>
        <dbReference type="EMBL" id="RAK46642.1"/>
    </source>
</evidence>
<dbReference type="SUPFAM" id="SSF55729">
    <property type="entry name" value="Acyl-CoA N-acyltransferases (Nat)"/>
    <property type="match status" value="1"/>
</dbReference>